<accession>A0AAV5EE88</accession>
<evidence type="ECO:0000259" key="1">
    <source>
        <dbReference type="Pfam" id="PF24758"/>
    </source>
</evidence>
<reference evidence="2" key="2">
    <citation type="submission" date="2021-12" db="EMBL/GenBank/DDBJ databases">
        <title>Resequencing data analysis of finger millet.</title>
        <authorList>
            <person name="Hatakeyama M."/>
            <person name="Aluri S."/>
            <person name="Balachadran M.T."/>
            <person name="Sivarajan S.R."/>
            <person name="Poveda L."/>
            <person name="Shimizu-Inatsugi R."/>
            <person name="Schlapbach R."/>
            <person name="Sreeman S.M."/>
            <person name="Shimizu K.K."/>
        </authorList>
    </citation>
    <scope>NUCLEOTIDE SEQUENCE</scope>
</reference>
<sequence length="236" mass="26075">MDILTTPGGVADAVSRALAAHPGPFRCIYLAGTPMDAHRSEAALWLQLLAAKRVQDLLFVNRATKFAPDLELPVTLFKCSSLTRLYLGYWKFPGTAALPRVAAFPYLQELGLSSVAMEPGDRTSLSCWRDVGTKASPSTTVPSVKMLGVHVKFVARNEARMLPSFLRCFPNIETLYVQSEDPEFKIGHRGPQPGCSGNDKLDLKLWEEASPIECVQRHIKKLILHECCGYKSQTNT</sequence>
<name>A0AAV5EE88_ELECO</name>
<dbReference type="EMBL" id="BQKI01000075">
    <property type="protein sequence ID" value="GJN21003.1"/>
    <property type="molecule type" value="Genomic_DNA"/>
</dbReference>
<keyword evidence="3" id="KW-1185">Reference proteome</keyword>
<evidence type="ECO:0000313" key="3">
    <source>
        <dbReference type="Proteomes" id="UP001054889"/>
    </source>
</evidence>
<dbReference type="InterPro" id="IPR055302">
    <property type="entry name" value="F-box_dom-containing"/>
</dbReference>
<reference evidence="2" key="1">
    <citation type="journal article" date="2018" name="DNA Res.">
        <title>Multiple hybrid de novo genome assembly of finger millet, an orphan allotetraploid crop.</title>
        <authorList>
            <person name="Hatakeyama M."/>
            <person name="Aluri S."/>
            <person name="Balachadran M.T."/>
            <person name="Sivarajan S.R."/>
            <person name="Patrignani A."/>
            <person name="Gruter S."/>
            <person name="Poveda L."/>
            <person name="Shimizu-Inatsugi R."/>
            <person name="Baeten J."/>
            <person name="Francoijs K.J."/>
            <person name="Nataraja K.N."/>
            <person name="Reddy Y.A.N."/>
            <person name="Phadnis S."/>
            <person name="Ravikumar R.L."/>
            <person name="Schlapbach R."/>
            <person name="Sreeman S.M."/>
            <person name="Shimizu K.K."/>
        </authorList>
    </citation>
    <scope>NUCLEOTIDE SEQUENCE</scope>
</reference>
<dbReference type="SUPFAM" id="SSF52047">
    <property type="entry name" value="RNI-like"/>
    <property type="match status" value="1"/>
</dbReference>
<dbReference type="InterPro" id="IPR055411">
    <property type="entry name" value="LRR_FXL15/At3g58940/PEG3-like"/>
</dbReference>
<proteinExistence type="predicted"/>
<dbReference type="AlphaFoldDB" id="A0AAV5EE88"/>
<evidence type="ECO:0000313" key="2">
    <source>
        <dbReference type="EMBL" id="GJN21003.1"/>
    </source>
</evidence>
<comment type="caution">
    <text evidence="2">The sequence shown here is derived from an EMBL/GenBank/DDBJ whole genome shotgun (WGS) entry which is preliminary data.</text>
</comment>
<feature type="domain" description="F-box/LRR-repeat protein 15/At3g58940/PEG3-like LRR" evidence="1">
    <location>
        <begin position="44"/>
        <end position="120"/>
    </location>
</feature>
<dbReference type="Proteomes" id="UP001054889">
    <property type="component" value="Unassembled WGS sequence"/>
</dbReference>
<protein>
    <recommendedName>
        <fullName evidence="1">F-box/LRR-repeat protein 15/At3g58940/PEG3-like LRR domain-containing protein</fullName>
    </recommendedName>
</protein>
<dbReference type="Pfam" id="PF24758">
    <property type="entry name" value="LRR_At5g56370"/>
    <property type="match status" value="2"/>
</dbReference>
<feature type="domain" description="F-box/LRR-repeat protein 15/At3g58940/PEG3-like LRR" evidence="1">
    <location>
        <begin position="131"/>
        <end position="177"/>
    </location>
</feature>
<gene>
    <name evidence="2" type="primary">gb08448</name>
    <name evidence="2" type="ORF">PR202_gb08448</name>
</gene>
<organism evidence="2 3">
    <name type="scientific">Eleusine coracana subsp. coracana</name>
    <dbReference type="NCBI Taxonomy" id="191504"/>
    <lineage>
        <taxon>Eukaryota</taxon>
        <taxon>Viridiplantae</taxon>
        <taxon>Streptophyta</taxon>
        <taxon>Embryophyta</taxon>
        <taxon>Tracheophyta</taxon>
        <taxon>Spermatophyta</taxon>
        <taxon>Magnoliopsida</taxon>
        <taxon>Liliopsida</taxon>
        <taxon>Poales</taxon>
        <taxon>Poaceae</taxon>
        <taxon>PACMAD clade</taxon>
        <taxon>Chloridoideae</taxon>
        <taxon>Cynodonteae</taxon>
        <taxon>Eleusininae</taxon>
        <taxon>Eleusine</taxon>
    </lineage>
</organism>
<dbReference type="PANTHER" id="PTHR32141">
    <property type="match status" value="1"/>
</dbReference>
<dbReference type="PANTHER" id="PTHR32141:SF40">
    <property type="entry name" value="OS06G0492900 PROTEIN"/>
    <property type="match status" value="1"/>
</dbReference>